<dbReference type="AlphaFoldDB" id="A0AAD5KFJ0"/>
<accession>A0AAD5KFJ0</accession>
<proteinExistence type="predicted"/>
<organism evidence="1 2">
    <name type="scientific">Daphnia sinensis</name>
    <dbReference type="NCBI Taxonomy" id="1820382"/>
    <lineage>
        <taxon>Eukaryota</taxon>
        <taxon>Metazoa</taxon>
        <taxon>Ecdysozoa</taxon>
        <taxon>Arthropoda</taxon>
        <taxon>Crustacea</taxon>
        <taxon>Branchiopoda</taxon>
        <taxon>Diplostraca</taxon>
        <taxon>Cladocera</taxon>
        <taxon>Anomopoda</taxon>
        <taxon>Daphniidae</taxon>
        <taxon>Daphnia</taxon>
        <taxon>Daphnia similis group</taxon>
    </lineage>
</organism>
<protein>
    <submittedName>
        <fullName evidence="1">Uncharacterized protein</fullName>
    </submittedName>
</protein>
<name>A0AAD5KFJ0_9CRUS</name>
<comment type="caution">
    <text evidence="1">The sequence shown here is derived from an EMBL/GenBank/DDBJ whole genome shotgun (WGS) entry which is preliminary data.</text>
</comment>
<dbReference type="Proteomes" id="UP000820818">
    <property type="component" value="Unassembled WGS sequence"/>
</dbReference>
<reference evidence="1" key="1">
    <citation type="submission" date="2022-05" db="EMBL/GenBank/DDBJ databases">
        <title>A multi-omics perspective on studying reproductive biology in Daphnia sinensis.</title>
        <authorList>
            <person name="Jia J."/>
        </authorList>
    </citation>
    <scope>NUCLEOTIDE SEQUENCE</scope>
    <source>
        <strain evidence="1">WSL</strain>
    </source>
</reference>
<gene>
    <name evidence="1" type="ORF">GHT06_005011</name>
</gene>
<evidence type="ECO:0000313" key="1">
    <source>
        <dbReference type="EMBL" id="KAI9550117.1"/>
    </source>
</evidence>
<sequence>MGSCTTTKIYTKTACHICLDRSEGVLLLPLNWDPSFRKLSIAEQNSLERGILEVLRREGFTKVELYDQMDYELLSAGIQDLNDSTQRAKVNTVVGYPYLIGLTLGEIKDSDGWDYQSPEEANAIYPVYREELEVSATIRMALIETLTGKIVSDNSIKTEINELGSRDDEDGINYWNFGTIQRAVRVATEKGTRHIIKDCGC</sequence>
<dbReference type="EMBL" id="WJBH02000187">
    <property type="protein sequence ID" value="KAI9550117.1"/>
    <property type="molecule type" value="Genomic_DNA"/>
</dbReference>
<evidence type="ECO:0000313" key="2">
    <source>
        <dbReference type="Proteomes" id="UP000820818"/>
    </source>
</evidence>
<keyword evidence="2" id="KW-1185">Reference proteome</keyword>